<evidence type="ECO:0000259" key="7">
    <source>
        <dbReference type="Pfam" id="PF09335"/>
    </source>
</evidence>
<feature type="transmembrane region" description="Helical" evidence="6">
    <location>
        <begin position="140"/>
        <end position="160"/>
    </location>
</feature>
<evidence type="ECO:0000256" key="4">
    <source>
        <dbReference type="ARBA" id="ARBA00022989"/>
    </source>
</evidence>
<keyword evidence="4 6" id="KW-1133">Transmembrane helix</keyword>
<feature type="transmembrane region" description="Helical" evidence="6">
    <location>
        <begin position="50"/>
        <end position="72"/>
    </location>
</feature>
<gene>
    <name evidence="8" type="ORF">GCM10011494_15610</name>
</gene>
<feature type="transmembrane region" description="Helical" evidence="6">
    <location>
        <begin position="12"/>
        <end position="30"/>
    </location>
</feature>
<dbReference type="PANTHER" id="PTHR42709:SF6">
    <property type="entry name" value="UNDECAPRENYL PHOSPHATE TRANSPORTER A"/>
    <property type="match status" value="1"/>
</dbReference>
<evidence type="ECO:0000256" key="6">
    <source>
        <dbReference type="SAM" id="Phobius"/>
    </source>
</evidence>
<dbReference type="AlphaFoldDB" id="A0A916TRE8"/>
<dbReference type="Proteomes" id="UP000608154">
    <property type="component" value="Unassembled WGS sequence"/>
</dbReference>
<feature type="domain" description="VTT" evidence="7">
    <location>
        <begin position="30"/>
        <end position="159"/>
    </location>
</feature>
<organism evidence="8 9">
    <name type="scientific">Novosphingobium endophyticum</name>
    <dbReference type="NCBI Taxonomy" id="1955250"/>
    <lineage>
        <taxon>Bacteria</taxon>
        <taxon>Pseudomonadati</taxon>
        <taxon>Pseudomonadota</taxon>
        <taxon>Alphaproteobacteria</taxon>
        <taxon>Sphingomonadales</taxon>
        <taxon>Sphingomonadaceae</taxon>
        <taxon>Novosphingobium</taxon>
    </lineage>
</organism>
<keyword evidence="9" id="KW-1185">Reference proteome</keyword>
<dbReference type="PANTHER" id="PTHR42709">
    <property type="entry name" value="ALKALINE PHOSPHATASE LIKE PROTEIN"/>
    <property type="match status" value="1"/>
</dbReference>
<evidence type="ECO:0000313" key="9">
    <source>
        <dbReference type="Proteomes" id="UP000608154"/>
    </source>
</evidence>
<dbReference type="EMBL" id="BMHK01000008">
    <property type="protein sequence ID" value="GGB98024.1"/>
    <property type="molecule type" value="Genomic_DNA"/>
</dbReference>
<protein>
    <submittedName>
        <fullName evidence="8">Alkaline phosphatase</fullName>
    </submittedName>
</protein>
<dbReference type="RefSeq" id="WP_188770190.1">
    <property type="nucleotide sequence ID" value="NZ_BMHK01000008.1"/>
</dbReference>
<evidence type="ECO:0000256" key="2">
    <source>
        <dbReference type="ARBA" id="ARBA00022475"/>
    </source>
</evidence>
<evidence type="ECO:0000256" key="1">
    <source>
        <dbReference type="ARBA" id="ARBA00004651"/>
    </source>
</evidence>
<evidence type="ECO:0000256" key="3">
    <source>
        <dbReference type="ARBA" id="ARBA00022692"/>
    </source>
</evidence>
<dbReference type="InterPro" id="IPR051311">
    <property type="entry name" value="DedA_domain"/>
</dbReference>
<name>A0A916TRE8_9SPHN</name>
<evidence type="ECO:0000256" key="5">
    <source>
        <dbReference type="ARBA" id="ARBA00023136"/>
    </source>
</evidence>
<keyword evidence="5 6" id="KW-0472">Membrane</keyword>
<feature type="transmembrane region" description="Helical" evidence="6">
    <location>
        <begin position="172"/>
        <end position="190"/>
    </location>
</feature>
<reference evidence="8" key="1">
    <citation type="journal article" date="2014" name="Int. J. Syst. Evol. Microbiol.">
        <title>Complete genome sequence of Corynebacterium casei LMG S-19264T (=DSM 44701T), isolated from a smear-ripened cheese.</title>
        <authorList>
            <consortium name="US DOE Joint Genome Institute (JGI-PGF)"/>
            <person name="Walter F."/>
            <person name="Albersmeier A."/>
            <person name="Kalinowski J."/>
            <person name="Ruckert C."/>
        </authorList>
    </citation>
    <scope>NUCLEOTIDE SEQUENCE</scope>
    <source>
        <strain evidence="8">CGMCC 1.15095</strain>
    </source>
</reference>
<keyword evidence="2" id="KW-1003">Cell membrane</keyword>
<evidence type="ECO:0000313" key="8">
    <source>
        <dbReference type="EMBL" id="GGB98024.1"/>
    </source>
</evidence>
<accession>A0A916TRE8</accession>
<dbReference type="Pfam" id="PF09335">
    <property type="entry name" value="VTT_dom"/>
    <property type="match status" value="1"/>
</dbReference>
<keyword evidence="3 6" id="KW-0812">Transmembrane</keyword>
<comment type="caution">
    <text evidence="8">The sequence shown here is derived from an EMBL/GenBank/DDBJ whole genome shotgun (WGS) entry which is preliminary data.</text>
</comment>
<comment type="subcellular location">
    <subcellularLocation>
        <location evidence="1">Cell membrane</location>
        <topology evidence="1">Multi-pass membrane protein</topology>
    </subcellularLocation>
</comment>
<dbReference type="InterPro" id="IPR032816">
    <property type="entry name" value="VTT_dom"/>
</dbReference>
<proteinExistence type="predicted"/>
<dbReference type="GO" id="GO:0005886">
    <property type="term" value="C:plasma membrane"/>
    <property type="evidence" value="ECO:0007669"/>
    <property type="project" value="UniProtKB-SubCell"/>
</dbReference>
<reference evidence="8" key="2">
    <citation type="submission" date="2020-09" db="EMBL/GenBank/DDBJ databases">
        <authorList>
            <person name="Sun Q."/>
            <person name="Zhou Y."/>
        </authorList>
    </citation>
    <scope>NUCLEOTIDE SEQUENCE</scope>
    <source>
        <strain evidence="8">CGMCC 1.15095</strain>
    </source>
</reference>
<sequence length="205" mass="23154">MAEWIYEIVRQGGYLGIVFLMALENIVPPIPSELIMGLGGIAVARGHMEFWPLLLWGTVGVTIGNYILFFMADRLGYERLQPFVERWGRWLTLEWHDIEAAGRFLRRNGHWVVFALRFAPIFRTVISIPAGLAHMPHVKFLIFTAAGAAIWNALLILGGQWLGRALSAAEGFLGWMTLAFVGATLAAYLWRVVRWKPRDQSCSRG</sequence>